<keyword evidence="2" id="KW-1185">Reference proteome</keyword>
<dbReference type="InParanoid" id="A0A1Y2GH03"/>
<name>A0A1Y2GH03_9FUNG</name>
<protein>
    <submittedName>
        <fullName evidence="1">Uncharacterized protein</fullName>
    </submittedName>
</protein>
<accession>A0A1Y2GH03</accession>
<dbReference type="AlphaFoldDB" id="A0A1Y2GH03"/>
<reference evidence="1 2" key="1">
    <citation type="submission" date="2016-07" db="EMBL/GenBank/DDBJ databases">
        <title>Pervasive Adenine N6-methylation of Active Genes in Fungi.</title>
        <authorList>
            <consortium name="DOE Joint Genome Institute"/>
            <person name="Mondo S.J."/>
            <person name="Dannebaum R.O."/>
            <person name="Kuo R.C."/>
            <person name="Labutti K."/>
            <person name="Haridas S."/>
            <person name="Kuo A."/>
            <person name="Salamov A."/>
            <person name="Ahrendt S.R."/>
            <person name="Lipzen A."/>
            <person name="Sullivan W."/>
            <person name="Andreopoulos W.B."/>
            <person name="Clum A."/>
            <person name="Lindquist E."/>
            <person name="Daum C."/>
            <person name="Ramamoorthy G.K."/>
            <person name="Gryganskyi A."/>
            <person name="Culley D."/>
            <person name="Magnuson J.K."/>
            <person name="James T.Y."/>
            <person name="O'Malley M.A."/>
            <person name="Stajich J.E."/>
            <person name="Spatafora J.W."/>
            <person name="Visel A."/>
            <person name="Grigoriev I.V."/>
        </authorList>
    </citation>
    <scope>NUCLEOTIDE SEQUENCE [LARGE SCALE GENOMIC DNA]</scope>
    <source>
        <strain evidence="1 2">NRRL 3116</strain>
    </source>
</reference>
<dbReference type="GeneID" id="33567019"/>
<dbReference type="EMBL" id="MCFF01000036">
    <property type="protein sequence ID" value="ORZ08838.1"/>
    <property type="molecule type" value="Genomic_DNA"/>
</dbReference>
<sequence length="62" mass="6961">MVTVRRNAVIVTALHLNIIIQLRNIALTMTSIIVIHGLRCCMVIDQTDTCSRIGVVRRISML</sequence>
<proteinExistence type="predicted"/>
<comment type="caution">
    <text evidence="1">The sequence shown here is derived from an EMBL/GenBank/DDBJ whole genome shotgun (WGS) entry which is preliminary data.</text>
</comment>
<dbReference type="RefSeq" id="XP_021878621.1">
    <property type="nucleotide sequence ID" value="XM_022025175.1"/>
</dbReference>
<evidence type="ECO:0000313" key="2">
    <source>
        <dbReference type="Proteomes" id="UP000193648"/>
    </source>
</evidence>
<organism evidence="1 2">
    <name type="scientific">Lobosporangium transversale</name>
    <dbReference type="NCBI Taxonomy" id="64571"/>
    <lineage>
        <taxon>Eukaryota</taxon>
        <taxon>Fungi</taxon>
        <taxon>Fungi incertae sedis</taxon>
        <taxon>Mucoromycota</taxon>
        <taxon>Mortierellomycotina</taxon>
        <taxon>Mortierellomycetes</taxon>
        <taxon>Mortierellales</taxon>
        <taxon>Mortierellaceae</taxon>
        <taxon>Lobosporangium</taxon>
    </lineage>
</organism>
<evidence type="ECO:0000313" key="1">
    <source>
        <dbReference type="EMBL" id="ORZ08838.1"/>
    </source>
</evidence>
<dbReference type="Proteomes" id="UP000193648">
    <property type="component" value="Unassembled WGS sequence"/>
</dbReference>
<gene>
    <name evidence="1" type="ORF">BCR41DRAFT_359117</name>
</gene>